<evidence type="ECO:0000256" key="4">
    <source>
        <dbReference type="SAM" id="Phobius"/>
    </source>
</evidence>
<dbReference type="GO" id="GO:0016787">
    <property type="term" value="F:hydrolase activity"/>
    <property type="evidence" value="ECO:0007669"/>
    <property type="project" value="UniProtKB-KW"/>
</dbReference>
<keyword evidence="3" id="KW-0443">Lipid metabolism</keyword>
<dbReference type="InterPro" id="IPR052214">
    <property type="entry name" value="DAG_Lipase-Related"/>
</dbReference>
<keyword evidence="2" id="KW-0442">Lipid degradation</keyword>
<name>A0ABD0JNF4_9CAEN</name>
<dbReference type="PANTHER" id="PTHR45792">
    <property type="entry name" value="DIACYLGLYCEROL LIPASE HOMOLOG-RELATED"/>
    <property type="match status" value="1"/>
</dbReference>
<feature type="transmembrane region" description="Helical" evidence="4">
    <location>
        <begin position="115"/>
        <end position="134"/>
    </location>
</feature>
<keyword evidence="4" id="KW-1133">Transmembrane helix</keyword>
<evidence type="ECO:0000256" key="3">
    <source>
        <dbReference type="ARBA" id="ARBA00023098"/>
    </source>
</evidence>
<dbReference type="EMBL" id="JACVVK020000382">
    <property type="protein sequence ID" value="KAK7476218.1"/>
    <property type="molecule type" value="Genomic_DNA"/>
</dbReference>
<protein>
    <submittedName>
        <fullName evidence="5">Uncharacterized protein</fullName>
    </submittedName>
</protein>
<evidence type="ECO:0000256" key="2">
    <source>
        <dbReference type="ARBA" id="ARBA00022963"/>
    </source>
</evidence>
<keyword evidence="1" id="KW-0378">Hydrolase</keyword>
<feature type="non-terminal residue" evidence="5">
    <location>
        <position position="1"/>
    </location>
</feature>
<keyword evidence="4" id="KW-0812">Transmembrane</keyword>
<organism evidence="5 6">
    <name type="scientific">Batillaria attramentaria</name>
    <dbReference type="NCBI Taxonomy" id="370345"/>
    <lineage>
        <taxon>Eukaryota</taxon>
        <taxon>Metazoa</taxon>
        <taxon>Spiralia</taxon>
        <taxon>Lophotrochozoa</taxon>
        <taxon>Mollusca</taxon>
        <taxon>Gastropoda</taxon>
        <taxon>Caenogastropoda</taxon>
        <taxon>Sorbeoconcha</taxon>
        <taxon>Cerithioidea</taxon>
        <taxon>Batillariidae</taxon>
        <taxon>Batillaria</taxon>
    </lineage>
</organism>
<accession>A0ABD0JNF4</accession>
<reference evidence="5 6" key="1">
    <citation type="journal article" date="2023" name="Sci. Data">
        <title>Genome assembly of the Korean intertidal mud-creeper Batillaria attramentaria.</title>
        <authorList>
            <person name="Patra A.K."/>
            <person name="Ho P.T."/>
            <person name="Jun S."/>
            <person name="Lee S.J."/>
            <person name="Kim Y."/>
            <person name="Won Y.J."/>
        </authorList>
    </citation>
    <scope>NUCLEOTIDE SEQUENCE [LARGE SCALE GENOMIC DNA]</scope>
    <source>
        <strain evidence="5">Wonlab-2016</strain>
    </source>
</reference>
<comment type="caution">
    <text evidence="5">The sequence shown here is derived from an EMBL/GenBank/DDBJ whole genome shotgun (WGS) entry which is preliminary data.</text>
</comment>
<proteinExistence type="predicted"/>
<keyword evidence="4" id="KW-0472">Membrane</keyword>
<evidence type="ECO:0000313" key="5">
    <source>
        <dbReference type="EMBL" id="KAK7476218.1"/>
    </source>
</evidence>
<evidence type="ECO:0000256" key="1">
    <source>
        <dbReference type="ARBA" id="ARBA00022801"/>
    </source>
</evidence>
<dbReference type="GO" id="GO:0016042">
    <property type="term" value="P:lipid catabolic process"/>
    <property type="evidence" value="ECO:0007669"/>
    <property type="project" value="UniProtKB-KW"/>
</dbReference>
<keyword evidence="6" id="KW-1185">Reference proteome</keyword>
<dbReference type="PANTHER" id="PTHR45792:SF8">
    <property type="entry name" value="DIACYLGLYCEROL LIPASE-ALPHA"/>
    <property type="match status" value="1"/>
</dbReference>
<feature type="transmembrane region" description="Helical" evidence="4">
    <location>
        <begin position="75"/>
        <end position="95"/>
    </location>
</feature>
<evidence type="ECO:0000313" key="6">
    <source>
        <dbReference type="Proteomes" id="UP001519460"/>
    </source>
</evidence>
<dbReference type="Proteomes" id="UP001519460">
    <property type="component" value="Unassembled WGS sequence"/>
</dbReference>
<gene>
    <name evidence="5" type="ORF">BaRGS_00032572</name>
</gene>
<feature type="non-terminal residue" evidence="5">
    <location>
        <position position="152"/>
    </location>
</feature>
<sequence>AEDRQAPVVNRGTGQACAQHDLIGKKLIEEMHTIEREVGEHAHLKPKWILVLALIRSLVYFEAKEDCTRDLRDHILGYIIILAVCVVLEVLIAWISLRGTILSPEPRSCMEYVLYVRLVMGFLELAWLIVGAVWSAKHYQTCKPETAKKALL</sequence>
<dbReference type="AlphaFoldDB" id="A0ABD0JNF4"/>